<evidence type="ECO:0000313" key="3">
    <source>
        <dbReference type="Proteomes" id="UP000006524"/>
    </source>
</evidence>
<feature type="region of interest" description="Disordered" evidence="1">
    <location>
        <begin position="351"/>
        <end position="429"/>
    </location>
</feature>
<feature type="compositionally biased region" description="Polar residues" evidence="1">
    <location>
        <begin position="358"/>
        <end position="408"/>
    </location>
</feature>
<dbReference type="OrthoDB" id="11363at10239"/>
<feature type="compositionally biased region" description="Basic and acidic residues" evidence="1">
    <location>
        <begin position="63"/>
        <end position="81"/>
    </location>
</feature>
<gene>
    <name evidence="2" type="ORF">SSM2_249</name>
</gene>
<feature type="compositionally biased region" description="Polar residues" evidence="1">
    <location>
        <begin position="13"/>
        <end position="23"/>
    </location>
</feature>
<dbReference type="KEGG" id="vg:10326872"/>
<reference evidence="2 3" key="1">
    <citation type="journal article" date="2010" name="Environ. Microbiol.">
        <title>Genomic analysis of oceanic cyanobacterial myoviruses compared with T4-like myoviruses from diverse hosts and environments.</title>
        <authorList>
            <person name="Sullivan M.B."/>
            <person name="Huang K.H."/>
            <person name="Ignacio-Espinoza J.C."/>
            <person name="Berlin A.M."/>
            <person name="Kelly L."/>
            <person name="Weigele P.R."/>
            <person name="DeFrancesco A.S."/>
            <person name="Kern S.E."/>
            <person name="Thompson L.R."/>
            <person name="Young S."/>
            <person name="Yandava C."/>
            <person name="Fu R."/>
            <person name="Krastins B."/>
            <person name="Chase M."/>
            <person name="Sarracino D."/>
            <person name="Osburne M.S."/>
            <person name="Henn M.R."/>
            <person name="Chisholm S.W."/>
        </authorList>
    </citation>
    <scope>NUCLEOTIDE SEQUENCE [LARGE SCALE GENOMIC DNA]</scope>
    <source>
        <strain evidence="2">8017-1</strain>
    </source>
</reference>
<keyword evidence="3" id="KW-1185">Reference proteome</keyword>
<evidence type="ECO:0008006" key="4">
    <source>
        <dbReference type="Google" id="ProtNLM"/>
    </source>
</evidence>
<sequence length="429" mass="47885">MAIFSFGDKRVQQRTTTSSPNNNEQRECDSLRRNRRNSFNHHNWIELQQLQFHNHKSRTSIPVHDDLSRAGDHKSNSDPKNNRGYQRNRYYKYLYPVIGLLIASPVSAADVGGVSATANPIANSSGSVTNQAIQVLQGPYITNTYGGGISCQGPTANFTPYVTHARNDKYPFETHYMEPQYDARDFEGRMVEVQKNVKNWPWESWYDDRTYTNADGETVRAYEDGADMTITVMEMQGDGVPDNPGDILWQKPVRTGMTKNYSTNIGFSATISFPLDGGLQERCKQAAETQIALQGQLLANKRLDFELARLKNCGELLQRGIRFHPKSPYAKVCADVLVQNVNTVAQHRHTIPPISSAVEPTSVPSQPGSSDAVQQSSQIPTAAGSSYPVRQQPSSGLSSQPVSQPLTKDQQEALRATQNLSPPQQLRRW</sequence>
<dbReference type="Proteomes" id="UP000006524">
    <property type="component" value="Segment"/>
</dbReference>
<dbReference type="EMBL" id="GU071095">
    <property type="protein sequence ID" value="ADO97582.1"/>
    <property type="molecule type" value="Genomic_DNA"/>
</dbReference>
<evidence type="ECO:0000256" key="1">
    <source>
        <dbReference type="SAM" id="MobiDB-lite"/>
    </source>
</evidence>
<dbReference type="RefSeq" id="YP_004322396.1">
    <property type="nucleotide sequence ID" value="NC_015279.1"/>
</dbReference>
<accession>E3SJD4</accession>
<dbReference type="GeneID" id="10326872"/>
<feature type="region of interest" description="Disordered" evidence="1">
    <location>
        <begin position="1"/>
        <end position="28"/>
    </location>
</feature>
<evidence type="ECO:0000313" key="2">
    <source>
        <dbReference type="EMBL" id="ADO97582.1"/>
    </source>
</evidence>
<protein>
    <recommendedName>
        <fullName evidence="4">Gp165</fullName>
    </recommendedName>
</protein>
<name>E3SJD4_9CAUD</name>
<proteinExistence type="predicted"/>
<organism evidence="2 3">
    <name type="scientific">Synechococcus phage S-SM2</name>
    <dbReference type="NCBI Taxonomy" id="444860"/>
    <lineage>
        <taxon>Viruses</taxon>
        <taxon>Duplodnaviria</taxon>
        <taxon>Heunggongvirae</taxon>
        <taxon>Uroviricota</taxon>
        <taxon>Caudoviricetes</taxon>
        <taxon>Pantevenvirales</taxon>
        <taxon>Kyanoviridae</taxon>
        <taxon>Nilusvirus</taxon>
        <taxon>Nilusvirus ssm2</taxon>
    </lineage>
</organism>
<feature type="compositionally biased region" description="Polar residues" evidence="1">
    <location>
        <begin position="416"/>
        <end position="429"/>
    </location>
</feature>
<feature type="region of interest" description="Disordered" evidence="1">
    <location>
        <begin position="59"/>
        <end position="84"/>
    </location>
</feature>